<reference evidence="4 5" key="1">
    <citation type="submission" date="2019-08" db="EMBL/GenBank/DDBJ databases">
        <title>Draft genome sequence of Chryseobacterium sp. Gsoil 183.</title>
        <authorList>
            <person name="Im W.-T."/>
        </authorList>
    </citation>
    <scope>NUCLEOTIDE SEQUENCE [LARGE SCALE GENOMIC DNA]</scope>
    <source>
        <strain evidence="4 5">Gsoil 183</strain>
        <plasmid evidence="4">unnamed1</plasmid>
    </source>
</reference>
<feature type="domain" description="Secretion system C-terminal sorting" evidence="3">
    <location>
        <begin position="262"/>
        <end position="326"/>
    </location>
</feature>
<accession>A0A5D9A0Q7</accession>
<dbReference type="AlphaFoldDB" id="A0A5D9A0Q7"/>
<geneLocation type="plasmid" evidence="4">
    <name>unnamed1</name>
</geneLocation>
<gene>
    <name evidence="4" type="ORF">FW781_09405</name>
</gene>
<dbReference type="Pfam" id="PF18962">
    <property type="entry name" value="Por_Secre_tail"/>
    <property type="match status" value="1"/>
</dbReference>
<keyword evidence="4" id="KW-0614">Plasmid</keyword>
<dbReference type="NCBIfam" id="TIGR04183">
    <property type="entry name" value="Por_Secre_tail"/>
    <property type="match status" value="1"/>
</dbReference>
<sequence length="333" mass="35256">MKKSLLLLLGASAMFSAQITLTKAANDPISGNVVNYNHVTGVVNNSATGANATFSNGGLTMGVSSVTTYSTPTSAEITTFPGSTIKMADGATTIYYKASTTKLEITGIVNPQATLNFNVDNGTYNSYPLTYGPAQNDTAKGTFSSSSANGLFSGTMAAIADAYGTLIIGNQTYSNVLRVKYTQNFNLYASFDIIYANPIGTVTNTAYAYYDASHRYALLNSTSGNISVPLLSINQTVATALALNEAFLATSNAAVKKENLMVYPNPAQDFIGFKGNTDHYSKANIYSLDGKLVKTSDVKSGNIQISDLPPASYFIEISGKNAADTKNTKFIKK</sequence>
<dbReference type="InterPro" id="IPR026444">
    <property type="entry name" value="Secre_tail"/>
</dbReference>
<feature type="signal peptide" evidence="2">
    <location>
        <begin position="1"/>
        <end position="19"/>
    </location>
</feature>
<evidence type="ECO:0000256" key="1">
    <source>
        <dbReference type="ARBA" id="ARBA00022729"/>
    </source>
</evidence>
<comment type="caution">
    <text evidence="4">The sequence shown here is derived from an EMBL/GenBank/DDBJ whole genome shotgun (WGS) entry which is preliminary data.</text>
</comment>
<feature type="chain" id="PRO_5023025714" evidence="2">
    <location>
        <begin position="20"/>
        <end position="333"/>
    </location>
</feature>
<evidence type="ECO:0000259" key="3">
    <source>
        <dbReference type="Pfam" id="PF18962"/>
    </source>
</evidence>
<evidence type="ECO:0000313" key="5">
    <source>
        <dbReference type="Proteomes" id="UP000323884"/>
    </source>
</evidence>
<name>A0A5D9A0Q7_9FLAO</name>
<dbReference type="Proteomes" id="UP000323884">
    <property type="component" value="Unassembled WGS sequence"/>
</dbReference>
<protein>
    <submittedName>
        <fullName evidence="4">T9SS type A sorting domain-containing protein</fullName>
    </submittedName>
</protein>
<evidence type="ECO:0000313" key="4">
    <source>
        <dbReference type="EMBL" id="TZG00124.1"/>
    </source>
</evidence>
<proteinExistence type="predicted"/>
<dbReference type="EMBL" id="VTRU01000001">
    <property type="protein sequence ID" value="TZG00124.1"/>
    <property type="molecule type" value="Genomic_DNA"/>
</dbReference>
<dbReference type="OrthoDB" id="1428753at2"/>
<keyword evidence="1 2" id="KW-0732">Signal</keyword>
<organism evidence="4 5">
    <name type="scientific">Chryseobacterium panacisoli</name>
    <dbReference type="NCBI Taxonomy" id="1807141"/>
    <lineage>
        <taxon>Bacteria</taxon>
        <taxon>Pseudomonadati</taxon>
        <taxon>Bacteroidota</taxon>
        <taxon>Flavobacteriia</taxon>
        <taxon>Flavobacteriales</taxon>
        <taxon>Weeksellaceae</taxon>
        <taxon>Chryseobacterium group</taxon>
        <taxon>Chryseobacterium</taxon>
    </lineage>
</organism>
<dbReference type="RefSeq" id="WP_149387159.1">
    <property type="nucleotide sequence ID" value="NZ_VTRU01000001.1"/>
</dbReference>
<keyword evidence="5" id="KW-1185">Reference proteome</keyword>
<evidence type="ECO:0000256" key="2">
    <source>
        <dbReference type="SAM" id="SignalP"/>
    </source>
</evidence>